<keyword evidence="2" id="KW-0472">Membrane</keyword>
<dbReference type="GO" id="GO:0070967">
    <property type="term" value="F:coenzyme F420 binding"/>
    <property type="evidence" value="ECO:0007669"/>
    <property type="project" value="TreeGrafter"/>
</dbReference>
<dbReference type="PANTHER" id="PTHR35176">
    <property type="entry name" value="HEME OXYGENASE HI_0854-RELATED"/>
    <property type="match status" value="1"/>
</dbReference>
<dbReference type="SUPFAM" id="SSF50475">
    <property type="entry name" value="FMN-binding split barrel"/>
    <property type="match status" value="1"/>
</dbReference>
<keyword evidence="2" id="KW-1133">Transmembrane helix</keyword>
<dbReference type="CDD" id="cd03510">
    <property type="entry name" value="Rhizobitoxine-FADS-like"/>
    <property type="match status" value="1"/>
</dbReference>
<sequence length="467" mass="53927">MTTLQRPKDFFSDAEIEQLRQHSPWRSAYALLHCWGVIVATWVVVGIWTNPLTVLLGIFIIGARQLGLGVLSHDGAHFALSRNRKLNDWLSEWVLSRPFTSGTIYGYRKYHLQHHAFTQQPEDPDLHLSKPFPISKTSFRRKVWRDLSGQTGWKQYGAMFSDAFKGETTGQALKNGWRRFGPNIVINLFILAGFILAGKWYLYFLLWWVPALTWNRFVTRLRNIGEHAAVPDDNDRLRNTRTIEANWLERAFIAPYGVNYHLEHHLVVNAPWYNLKRAHQMLIEKGFLEQMEVQPNYKAMLAVAVPSDAAIEFLNEPGVLMRIAVVRADGSPLVTPIWFLHEAGSIYFTPREKSAWFACLRRDPRVSLCIDEQPLPYRKVIVEGAAELVFDVGADDQWRDLYQRTAQKYVGEQGAQAYVQNTIDQPRGLFKVVLDNAKVTSWRMPLETEDGMGIWHDRYYVPGTHFE</sequence>
<dbReference type="InterPro" id="IPR052019">
    <property type="entry name" value="F420H2_bilvrd_red/Heme_oxyg"/>
</dbReference>
<name>A0A812ILR3_9DINO</name>
<accession>A0A812ILR3</accession>
<protein>
    <recommendedName>
        <fullName evidence="7">Fatty acid desaturase</fullName>
    </recommendedName>
</protein>
<dbReference type="InterPro" id="IPR011576">
    <property type="entry name" value="Pyridox_Oxase_N"/>
</dbReference>
<dbReference type="Proteomes" id="UP000601435">
    <property type="component" value="Unassembled WGS sequence"/>
</dbReference>
<evidence type="ECO:0000259" key="4">
    <source>
        <dbReference type="Pfam" id="PF01243"/>
    </source>
</evidence>
<feature type="domain" description="Pyridoxamine 5'-phosphate oxidase N-terminal" evidence="4">
    <location>
        <begin position="312"/>
        <end position="432"/>
    </location>
</feature>
<reference evidence="5" key="1">
    <citation type="submission" date="2021-02" db="EMBL/GenBank/DDBJ databases">
        <authorList>
            <person name="Dougan E. K."/>
            <person name="Rhodes N."/>
            <person name="Thang M."/>
            <person name="Chan C."/>
        </authorList>
    </citation>
    <scope>NUCLEOTIDE SEQUENCE</scope>
</reference>
<dbReference type="GO" id="GO:0016627">
    <property type="term" value="F:oxidoreductase activity, acting on the CH-CH group of donors"/>
    <property type="evidence" value="ECO:0007669"/>
    <property type="project" value="TreeGrafter"/>
</dbReference>
<dbReference type="Pfam" id="PF00487">
    <property type="entry name" value="FA_desaturase"/>
    <property type="match status" value="1"/>
</dbReference>
<keyword evidence="2" id="KW-0812">Transmembrane</keyword>
<evidence type="ECO:0000256" key="1">
    <source>
        <dbReference type="ARBA" id="ARBA00023002"/>
    </source>
</evidence>
<comment type="caution">
    <text evidence="5">The sequence shown here is derived from an EMBL/GenBank/DDBJ whole genome shotgun (WGS) entry which is preliminary data.</text>
</comment>
<evidence type="ECO:0000256" key="2">
    <source>
        <dbReference type="SAM" id="Phobius"/>
    </source>
</evidence>
<keyword evidence="1" id="KW-0560">Oxidoreductase</keyword>
<gene>
    <name evidence="5" type="ORF">SNEC2469_LOCUS132</name>
</gene>
<evidence type="ECO:0000259" key="3">
    <source>
        <dbReference type="Pfam" id="PF00487"/>
    </source>
</evidence>
<dbReference type="InterPro" id="IPR012349">
    <property type="entry name" value="Split_barrel_FMN-bd"/>
</dbReference>
<dbReference type="GO" id="GO:0005829">
    <property type="term" value="C:cytosol"/>
    <property type="evidence" value="ECO:0007669"/>
    <property type="project" value="TreeGrafter"/>
</dbReference>
<feature type="domain" description="Fatty acid desaturase" evidence="3">
    <location>
        <begin position="51"/>
        <end position="284"/>
    </location>
</feature>
<dbReference type="PANTHER" id="PTHR35176:SF6">
    <property type="entry name" value="HEME OXYGENASE HI_0854-RELATED"/>
    <property type="match status" value="1"/>
</dbReference>
<proteinExistence type="predicted"/>
<dbReference type="GO" id="GO:0006629">
    <property type="term" value="P:lipid metabolic process"/>
    <property type="evidence" value="ECO:0007669"/>
    <property type="project" value="InterPro"/>
</dbReference>
<feature type="transmembrane region" description="Helical" evidence="2">
    <location>
        <begin position="184"/>
        <end position="209"/>
    </location>
</feature>
<evidence type="ECO:0000313" key="6">
    <source>
        <dbReference type="Proteomes" id="UP000601435"/>
    </source>
</evidence>
<dbReference type="EMBL" id="CAJNJA010000001">
    <property type="protein sequence ID" value="CAE7149505.1"/>
    <property type="molecule type" value="Genomic_DNA"/>
</dbReference>
<dbReference type="Pfam" id="PF01243">
    <property type="entry name" value="PNPOx_N"/>
    <property type="match status" value="1"/>
</dbReference>
<organism evidence="5 6">
    <name type="scientific">Symbiodinium necroappetens</name>
    <dbReference type="NCBI Taxonomy" id="1628268"/>
    <lineage>
        <taxon>Eukaryota</taxon>
        <taxon>Sar</taxon>
        <taxon>Alveolata</taxon>
        <taxon>Dinophyceae</taxon>
        <taxon>Suessiales</taxon>
        <taxon>Symbiodiniaceae</taxon>
        <taxon>Symbiodinium</taxon>
    </lineage>
</organism>
<keyword evidence="6" id="KW-1185">Reference proteome</keyword>
<dbReference type="AlphaFoldDB" id="A0A812ILR3"/>
<evidence type="ECO:0000313" key="5">
    <source>
        <dbReference type="EMBL" id="CAE7149505.1"/>
    </source>
</evidence>
<dbReference type="OrthoDB" id="10260134at2759"/>
<dbReference type="InterPro" id="IPR005804">
    <property type="entry name" value="FA_desaturase_dom"/>
</dbReference>
<evidence type="ECO:0008006" key="7">
    <source>
        <dbReference type="Google" id="ProtNLM"/>
    </source>
</evidence>
<dbReference type="Gene3D" id="2.30.110.10">
    <property type="entry name" value="Electron Transport, Fmn-binding Protein, Chain A"/>
    <property type="match status" value="1"/>
</dbReference>